<keyword evidence="3 8" id="KW-0378">Hydrolase</keyword>
<dbReference type="InterPro" id="IPR035398">
    <property type="entry name" value="Bac_rhamnosid_C"/>
</dbReference>
<comment type="catalytic activity">
    <reaction evidence="1">
        <text>Hydrolysis of terminal non-reducing alpha-L-rhamnose residues in alpha-L-rhamnosides.</text>
        <dbReference type="EC" id="3.2.1.40"/>
    </reaction>
</comment>
<protein>
    <recommendedName>
        <fullName evidence="2">alpha-L-rhamnosidase</fullName>
        <ecNumber evidence="2">3.2.1.40</ecNumber>
    </recommendedName>
</protein>
<feature type="domain" description="Alpha-L-rhamnosidase C-terminal" evidence="7">
    <location>
        <begin position="997"/>
        <end position="1071"/>
    </location>
</feature>
<evidence type="ECO:0000259" key="6">
    <source>
        <dbReference type="Pfam" id="PF17389"/>
    </source>
</evidence>
<sequence length="1108" mass="119188">MTLDRRLFLKTAGVASTAAALPAGVGVPAAAASATTEPRHGGSAVRLADPLVEKKTSPLGIDVDRPRFSWTVGSDRRGVEQTSYRLRVSTRGPRPRVMWDSGVVPSRESANVEYAGPPLRAATDYGWRVDVATTHGSGSTTSSFRTGLYAESDWAGAAWIGNERRPDQVTDLTFAGASWIWLAEGELPDQDRAFRLTQAAPDGASATKAEILITADDSCTVWVDGAEVGATEPAENGWQAAQFYEADLSGNSTRGSTVVAVRGTNDAVSPGAVLAVVRLTWSDGTRTTRATGSGWKAATQFPADFARPDLDDSGWDGAVELAAYGSGPWGSGVRPPTRDPLPAPRLRKELEVGPRLERATLYLAAGGYANVSLNGRPAGDQVLAPGFTDYDDTVQYTAVDLTRSLRRGRNALGIELGRGFYGMTGGNVWRWEAPPWHDEPVVRAVLHLEYAGGTVERVVTDPTWRIHDGPTVFDDLYGGEAYDARRALSGWDSAGFDEGGFEEGGFDDGAWAPASVAPGPRGVLVNQRQQPIEVTESLPAIEVTEPEPGVYVVKFPRVIAGWVEYTVTGPAGATIRAAHGEKLTASGRVNLSNNGGFQAGFQTDRFTLAGTGQPETWEPRFSYKGFQYIEVTGWPQDGPPPLTAFTAKVVHTAAAETGTFESSSEIMNRTHRAVVDTLKNNIHGIPTDTPMFEKNGWTGDAAIGAEMFLLNLDVHELFAKWLRDVHETRDAQGRPLVIAPSSGDWGEWGVCPPWHAAYVMIPWWLYQYGGDKRVLAECYDGMKRYVDLEFDRSQGGIVPDARLGDWVSPEASPAGGNAPEDLRVSATAFLYSMTVFMRRSAGFLGKAADVEHFAGNAAAIRAAFNDAFLDAAAGRYRGTGDRGYRQTHNVLAVAFGLVPDAATTQRVVDGIVADVRAKGTKLNTGVLGTKWLLPVLTQHGYADVAYELAVQTGYPSWGYMIENGATSMWEHWSLEARSYGHYFLGTVDDWFYQHVAGIQASPETGYRDVTIAPAVTQHLDWARASTRTPYGTVASEWCRTGGRLTLGVTVPVGSTATVRVPARDPEAVTERGRRLSLVGAPAEGITAVSVEDGAVVVRVGSGRYTFVA</sequence>
<dbReference type="SUPFAM" id="SSF48208">
    <property type="entry name" value="Six-hairpin glycosidases"/>
    <property type="match status" value="1"/>
</dbReference>
<proteinExistence type="predicted"/>
<dbReference type="InterPro" id="IPR006311">
    <property type="entry name" value="TAT_signal"/>
</dbReference>
<evidence type="ECO:0000256" key="2">
    <source>
        <dbReference type="ARBA" id="ARBA00012652"/>
    </source>
</evidence>
<evidence type="ECO:0000313" key="8">
    <source>
        <dbReference type="EMBL" id="MFC4627362.1"/>
    </source>
</evidence>
<dbReference type="InterPro" id="IPR012341">
    <property type="entry name" value="6hp_glycosidase-like_sf"/>
</dbReference>
<evidence type="ECO:0000256" key="3">
    <source>
        <dbReference type="ARBA" id="ARBA00022801"/>
    </source>
</evidence>
<name>A0ABV9HAI3_9MICO</name>
<evidence type="ECO:0000259" key="7">
    <source>
        <dbReference type="Pfam" id="PF17390"/>
    </source>
</evidence>
<dbReference type="InterPro" id="IPR035396">
    <property type="entry name" value="Bac_rhamnosid6H"/>
</dbReference>
<dbReference type="InterPro" id="IPR016007">
    <property type="entry name" value="Alpha_rhamnosid"/>
</dbReference>
<evidence type="ECO:0000313" key="9">
    <source>
        <dbReference type="Proteomes" id="UP001596011"/>
    </source>
</evidence>
<dbReference type="PROSITE" id="PS51318">
    <property type="entry name" value="TAT"/>
    <property type="match status" value="1"/>
</dbReference>
<dbReference type="InterPro" id="IPR008928">
    <property type="entry name" value="6-hairpin_glycosidase_sf"/>
</dbReference>
<comment type="caution">
    <text evidence="8">The sequence shown here is derived from an EMBL/GenBank/DDBJ whole genome shotgun (WGS) entry which is preliminary data.</text>
</comment>
<reference evidence="9" key="1">
    <citation type="journal article" date="2019" name="Int. J. Syst. Evol. Microbiol.">
        <title>The Global Catalogue of Microorganisms (GCM) 10K type strain sequencing project: providing services to taxonomists for standard genome sequencing and annotation.</title>
        <authorList>
            <consortium name="The Broad Institute Genomics Platform"/>
            <consortium name="The Broad Institute Genome Sequencing Center for Infectious Disease"/>
            <person name="Wu L."/>
            <person name="Ma J."/>
        </authorList>
    </citation>
    <scope>NUCLEOTIDE SEQUENCE [LARGE SCALE GENOMIC DNA]</scope>
    <source>
        <strain evidence="9">CCUG 42722</strain>
    </source>
</reference>
<dbReference type="InterPro" id="IPR008902">
    <property type="entry name" value="Rhamnosid_concanavalin"/>
</dbReference>
<evidence type="ECO:0000259" key="5">
    <source>
        <dbReference type="Pfam" id="PF08531"/>
    </source>
</evidence>
<dbReference type="Pfam" id="PF17389">
    <property type="entry name" value="Bac_rhamnosid6H"/>
    <property type="match status" value="1"/>
</dbReference>
<dbReference type="EC" id="3.2.1.40" evidence="2"/>
<dbReference type="RefSeq" id="WP_377132429.1">
    <property type="nucleotide sequence ID" value="NZ_JBHSFI010000002.1"/>
</dbReference>
<dbReference type="PIRSF" id="PIRSF010631">
    <property type="entry name" value="A-rhamnsds"/>
    <property type="match status" value="1"/>
</dbReference>
<feature type="domain" description="Alpha-L-rhamnosidase six-hairpin glycosidase" evidence="6">
    <location>
        <begin position="656"/>
        <end position="995"/>
    </location>
</feature>
<accession>A0ABV9HAI3</accession>
<dbReference type="Proteomes" id="UP001596011">
    <property type="component" value="Unassembled WGS sequence"/>
</dbReference>
<organism evidence="8 9">
    <name type="scientific">Promicromonospora alba</name>
    <dbReference type="NCBI Taxonomy" id="1616110"/>
    <lineage>
        <taxon>Bacteria</taxon>
        <taxon>Bacillati</taxon>
        <taxon>Actinomycetota</taxon>
        <taxon>Actinomycetes</taxon>
        <taxon>Micrococcales</taxon>
        <taxon>Promicromonosporaceae</taxon>
        <taxon>Promicromonospora</taxon>
    </lineage>
</organism>
<evidence type="ECO:0000256" key="1">
    <source>
        <dbReference type="ARBA" id="ARBA00001445"/>
    </source>
</evidence>
<dbReference type="Pfam" id="PF08531">
    <property type="entry name" value="Bac_rhamnosid_N"/>
    <property type="match status" value="1"/>
</dbReference>
<dbReference type="EMBL" id="JBHSFI010000002">
    <property type="protein sequence ID" value="MFC4627362.1"/>
    <property type="molecule type" value="Genomic_DNA"/>
</dbReference>
<dbReference type="Gene3D" id="2.60.120.260">
    <property type="entry name" value="Galactose-binding domain-like"/>
    <property type="match status" value="3"/>
</dbReference>
<dbReference type="InterPro" id="IPR013783">
    <property type="entry name" value="Ig-like_fold"/>
</dbReference>
<dbReference type="Gene3D" id="2.60.420.10">
    <property type="entry name" value="Maltose phosphorylase, domain 3"/>
    <property type="match status" value="1"/>
</dbReference>
<dbReference type="Pfam" id="PF25788">
    <property type="entry name" value="Ig_Rha78A_N"/>
    <property type="match status" value="1"/>
</dbReference>
<gene>
    <name evidence="8" type="ORF">ACFO6V_03895</name>
</gene>
<feature type="domain" description="Bacterial alpha-L-rhamnosidase N-terminal" evidence="5">
    <location>
        <begin position="356"/>
        <end position="536"/>
    </location>
</feature>
<evidence type="ECO:0000259" key="4">
    <source>
        <dbReference type="Pfam" id="PF05592"/>
    </source>
</evidence>
<dbReference type="InterPro" id="IPR013737">
    <property type="entry name" value="Bac_rhamnosid_N"/>
</dbReference>
<dbReference type="PANTHER" id="PTHR33307:SF6">
    <property type="entry name" value="ALPHA-RHAMNOSIDASE (EUROFUNG)-RELATED"/>
    <property type="match status" value="1"/>
</dbReference>
<dbReference type="Pfam" id="PF17390">
    <property type="entry name" value="Bac_rhamnosid_C"/>
    <property type="match status" value="1"/>
</dbReference>
<dbReference type="Gene3D" id="2.60.40.10">
    <property type="entry name" value="Immunoglobulins"/>
    <property type="match status" value="1"/>
</dbReference>
<dbReference type="PANTHER" id="PTHR33307">
    <property type="entry name" value="ALPHA-RHAMNOSIDASE (EUROFUNG)"/>
    <property type="match status" value="1"/>
</dbReference>
<dbReference type="GO" id="GO:0016787">
    <property type="term" value="F:hydrolase activity"/>
    <property type="evidence" value="ECO:0007669"/>
    <property type="project" value="UniProtKB-KW"/>
</dbReference>
<dbReference type="Gene3D" id="1.50.10.10">
    <property type="match status" value="1"/>
</dbReference>
<feature type="domain" description="Alpha-L-rhamnosidase concanavalin-like" evidence="4">
    <location>
        <begin position="547"/>
        <end position="651"/>
    </location>
</feature>
<keyword evidence="9" id="KW-1185">Reference proteome</keyword>
<dbReference type="Pfam" id="PF05592">
    <property type="entry name" value="Bac_rhamnosid"/>
    <property type="match status" value="1"/>
</dbReference>